<evidence type="ECO:0000256" key="1">
    <source>
        <dbReference type="SAM" id="Phobius"/>
    </source>
</evidence>
<name>A0ABT7L2L5_9BACI</name>
<comment type="caution">
    <text evidence="2">The sequence shown here is derived from an EMBL/GenBank/DDBJ whole genome shotgun (WGS) entry which is preliminary data.</text>
</comment>
<feature type="transmembrane region" description="Helical" evidence="1">
    <location>
        <begin position="6"/>
        <end position="25"/>
    </location>
</feature>
<dbReference type="RefSeq" id="WP_285930286.1">
    <property type="nucleotide sequence ID" value="NZ_JASTZU010000016.1"/>
</dbReference>
<reference evidence="2 3" key="1">
    <citation type="submission" date="2023-06" db="EMBL/GenBank/DDBJ databases">
        <title>Aquibacillus rhizosphaerae LR5S19.</title>
        <authorList>
            <person name="Sun J.-Q."/>
        </authorList>
    </citation>
    <scope>NUCLEOTIDE SEQUENCE [LARGE SCALE GENOMIC DNA]</scope>
    <source>
        <strain evidence="2 3">LR5S19</strain>
    </source>
</reference>
<protein>
    <recommendedName>
        <fullName evidence="4">Dehydrogenase</fullName>
    </recommendedName>
</protein>
<accession>A0ABT7L2L5</accession>
<keyword evidence="1" id="KW-0812">Transmembrane</keyword>
<evidence type="ECO:0000313" key="3">
    <source>
        <dbReference type="Proteomes" id="UP001235343"/>
    </source>
</evidence>
<dbReference type="Proteomes" id="UP001235343">
    <property type="component" value="Unassembled WGS sequence"/>
</dbReference>
<feature type="transmembrane region" description="Helical" evidence="1">
    <location>
        <begin position="37"/>
        <end position="61"/>
    </location>
</feature>
<proteinExistence type="predicted"/>
<evidence type="ECO:0008006" key="4">
    <source>
        <dbReference type="Google" id="ProtNLM"/>
    </source>
</evidence>
<organism evidence="2 3">
    <name type="scientific">Aquibacillus rhizosphaerae</name>
    <dbReference type="NCBI Taxonomy" id="3051431"/>
    <lineage>
        <taxon>Bacteria</taxon>
        <taxon>Bacillati</taxon>
        <taxon>Bacillota</taxon>
        <taxon>Bacilli</taxon>
        <taxon>Bacillales</taxon>
        <taxon>Bacillaceae</taxon>
        <taxon>Aquibacillus</taxon>
    </lineage>
</organism>
<keyword evidence="1" id="KW-0472">Membrane</keyword>
<keyword evidence="1" id="KW-1133">Transmembrane helix</keyword>
<feature type="transmembrane region" description="Helical" evidence="1">
    <location>
        <begin position="81"/>
        <end position="102"/>
    </location>
</feature>
<sequence length="113" mass="12524">MKGIIPFLNLFIIGLFICVLILGLIQSKIHSFKAGFYAFLLLLFNQVYLYIALFIINPIIINHVVNSSDPTGMTGGEVVSLLALIPKTIELIAITILVVGLYKMWVVKKQTSS</sequence>
<keyword evidence="3" id="KW-1185">Reference proteome</keyword>
<dbReference type="EMBL" id="JASTZU010000016">
    <property type="protein sequence ID" value="MDL4839420.1"/>
    <property type="molecule type" value="Genomic_DNA"/>
</dbReference>
<evidence type="ECO:0000313" key="2">
    <source>
        <dbReference type="EMBL" id="MDL4839420.1"/>
    </source>
</evidence>
<gene>
    <name evidence="2" type="ORF">QQS35_02955</name>
</gene>